<keyword evidence="2" id="KW-0805">Transcription regulation</keyword>
<evidence type="ECO:0000256" key="5">
    <source>
        <dbReference type="ARBA" id="ARBA00023242"/>
    </source>
</evidence>
<feature type="compositionally biased region" description="Polar residues" evidence="6">
    <location>
        <begin position="70"/>
        <end position="104"/>
    </location>
</feature>
<dbReference type="OrthoDB" id="10031947at2759"/>
<proteinExistence type="predicted"/>
<name>A0A4U0UV08_9PEZI</name>
<evidence type="ECO:0000256" key="3">
    <source>
        <dbReference type="ARBA" id="ARBA00023125"/>
    </source>
</evidence>
<dbReference type="PANTHER" id="PTHR47171">
    <property type="entry name" value="FARA-RELATED"/>
    <property type="match status" value="1"/>
</dbReference>
<reference evidence="8 9" key="1">
    <citation type="submission" date="2017-03" db="EMBL/GenBank/DDBJ databases">
        <title>Genomes of endolithic fungi from Antarctica.</title>
        <authorList>
            <person name="Coleine C."/>
            <person name="Masonjones S."/>
            <person name="Stajich J.E."/>
        </authorList>
    </citation>
    <scope>NUCLEOTIDE SEQUENCE [LARGE SCALE GENOMIC DNA]</scope>
    <source>
        <strain evidence="8 9">CCFEE 5311</strain>
    </source>
</reference>
<feature type="compositionally biased region" description="Basic and acidic residues" evidence="6">
    <location>
        <begin position="158"/>
        <end position="167"/>
    </location>
</feature>
<dbReference type="Proteomes" id="UP000310066">
    <property type="component" value="Unassembled WGS sequence"/>
</dbReference>
<dbReference type="InterPro" id="IPR007219">
    <property type="entry name" value="XnlR_reg_dom"/>
</dbReference>
<dbReference type="GO" id="GO:0003677">
    <property type="term" value="F:DNA binding"/>
    <property type="evidence" value="ECO:0007669"/>
    <property type="project" value="UniProtKB-KW"/>
</dbReference>
<feature type="compositionally biased region" description="Basic and acidic residues" evidence="6">
    <location>
        <begin position="57"/>
        <end position="69"/>
    </location>
</feature>
<feature type="domain" description="Xylanolytic transcriptional activator regulatory" evidence="7">
    <location>
        <begin position="308"/>
        <end position="379"/>
    </location>
</feature>
<sequence>MPKAIELTFVHQYAGDTPKRRRLAKACEACRTRKKRCIHCSDGDAGTATSISNGTLQDERPHGSGHECTDSAQATDRPSTATTASNSDAQAGATSTALQQQSPAQPGGGKKFISDLIPASTLLNRAREDERGRLLPNDDIGIWIDKLEYDELIKRRDDAAGGEDRSLHGKATTRQNGTRSTDIDCPSRDQRPHSAVLGPLIDVYFTKIHPILPLVDEVEFRAQQADGEVPEPLIHAICLVAAKDTKAWIHLKIQASPSTLPPREFCSRLHASVTGALRAPCQYDKVTLIRILALASMHSEGPDGAEESSMLLSQAMHHAQTMAIHLGQSNGPSNVNLTMKLLFWSLWVLDRTNSVINGRPVVMSDADIAIEPFAPQESGFPAFEAWLRITELLNKIIAFYRPHYPLDVTGWEDQFLGLEEILDEVHGWDLAPSLHMTIHLYYLTVAVLSHRSRGIKQIPRATNSSIRQRLCASEIIRLMESDHAGCGFHALPFVPYAVSLTLSVAYQHLRQSQFLHQQEDACQEFRKCTKILQSLRRTWSSADTMAALARKVQDEIERAPSLASFRVTRSAQRQAGDKAAEKEVDVPCAPALNGERSGLLDAVLTASAEETHGVESAGGALGGQQSAHPPPDTALNVGQPAPSLGLFDGMDDVFGTYMDPNYPVNLDDLSFLDDLQPFDYPGYDDATNWTGVV</sequence>
<evidence type="ECO:0000313" key="8">
    <source>
        <dbReference type="EMBL" id="TKA38946.1"/>
    </source>
</evidence>
<gene>
    <name evidence="8" type="ORF">B0A54_09995</name>
</gene>
<dbReference type="InterPro" id="IPR052073">
    <property type="entry name" value="Amide_Lactam_Regulators"/>
</dbReference>
<evidence type="ECO:0000259" key="7">
    <source>
        <dbReference type="SMART" id="SM00906"/>
    </source>
</evidence>
<dbReference type="EMBL" id="NAJP01000042">
    <property type="protein sequence ID" value="TKA38946.1"/>
    <property type="molecule type" value="Genomic_DNA"/>
</dbReference>
<keyword evidence="4" id="KW-0804">Transcription</keyword>
<accession>A0A4U0UV08</accession>
<dbReference type="GO" id="GO:0006351">
    <property type="term" value="P:DNA-templated transcription"/>
    <property type="evidence" value="ECO:0007669"/>
    <property type="project" value="InterPro"/>
</dbReference>
<dbReference type="AlphaFoldDB" id="A0A4U0UV08"/>
<evidence type="ECO:0000313" key="9">
    <source>
        <dbReference type="Proteomes" id="UP000310066"/>
    </source>
</evidence>
<organism evidence="8 9">
    <name type="scientific">Friedmanniomyces endolithicus</name>
    <dbReference type="NCBI Taxonomy" id="329885"/>
    <lineage>
        <taxon>Eukaryota</taxon>
        <taxon>Fungi</taxon>
        <taxon>Dikarya</taxon>
        <taxon>Ascomycota</taxon>
        <taxon>Pezizomycotina</taxon>
        <taxon>Dothideomycetes</taxon>
        <taxon>Dothideomycetidae</taxon>
        <taxon>Mycosphaerellales</taxon>
        <taxon>Teratosphaeriaceae</taxon>
        <taxon>Friedmanniomyces</taxon>
    </lineage>
</organism>
<evidence type="ECO:0000256" key="1">
    <source>
        <dbReference type="ARBA" id="ARBA00022833"/>
    </source>
</evidence>
<keyword evidence="3" id="KW-0238">DNA-binding</keyword>
<feature type="region of interest" description="Disordered" evidence="6">
    <location>
        <begin position="48"/>
        <end position="113"/>
    </location>
</feature>
<dbReference type="PANTHER" id="PTHR47171:SF6">
    <property type="entry name" value="SPECIFIC TRANSCRIPTION FACTOR, PUTATIVE (AFU_ORTHOLOGUE AFUA_2G06130)-RELATED"/>
    <property type="match status" value="1"/>
</dbReference>
<protein>
    <recommendedName>
        <fullName evidence="7">Xylanolytic transcriptional activator regulatory domain-containing protein</fullName>
    </recommendedName>
</protein>
<feature type="region of interest" description="Disordered" evidence="6">
    <location>
        <begin position="158"/>
        <end position="190"/>
    </location>
</feature>
<evidence type="ECO:0000256" key="4">
    <source>
        <dbReference type="ARBA" id="ARBA00023163"/>
    </source>
</evidence>
<dbReference type="InterPro" id="IPR001138">
    <property type="entry name" value="Zn2Cys6_DnaBD"/>
</dbReference>
<evidence type="ECO:0000256" key="6">
    <source>
        <dbReference type="SAM" id="MobiDB-lite"/>
    </source>
</evidence>
<dbReference type="GO" id="GO:0000981">
    <property type="term" value="F:DNA-binding transcription factor activity, RNA polymerase II-specific"/>
    <property type="evidence" value="ECO:0007669"/>
    <property type="project" value="InterPro"/>
</dbReference>
<dbReference type="Pfam" id="PF04082">
    <property type="entry name" value="Fungal_trans"/>
    <property type="match status" value="1"/>
</dbReference>
<dbReference type="SMART" id="SM00906">
    <property type="entry name" value="Fungal_trans"/>
    <property type="match status" value="1"/>
</dbReference>
<dbReference type="GO" id="GO:0008270">
    <property type="term" value="F:zinc ion binding"/>
    <property type="evidence" value="ECO:0007669"/>
    <property type="project" value="InterPro"/>
</dbReference>
<comment type="caution">
    <text evidence="8">The sequence shown here is derived from an EMBL/GenBank/DDBJ whole genome shotgun (WGS) entry which is preliminary data.</text>
</comment>
<evidence type="ECO:0000256" key="2">
    <source>
        <dbReference type="ARBA" id="ARBA00023015"/>
    </source>
</evidence>
<keyword evidence="5" id="KW-0539">Nucleus</keyword>
<keyword evidence="1" id="KW-0862">Zinc</keyword>
<dbReference type="CDD" id="cd12148">
    <property type="entry name" value="fungal_TF_MHR"/>
    <property type="match status" value="1"/>
</dbReference>
<feature type="compositionally biased region" description="Basic and acidic residues" evidence="6">
    <location>
        <begin position="181"/>
        <end position="190"/>
    </location>
</feature>
<dbReference type="CDD" id="cd00067">
    <property type="entry name" value="GAL4"/>
    <property type="match status" value="1"/>
</dbReference>
<dbReference type="STRING" id="329885.A0A4U0UV08"/>